<dbReference type="GO" id="GO:0016020">
    <property type="term" value="C:membrane"/>
    <property type="evidence" value="ECO:0007669"/>
    <property type="project" value="UniProtKB-SubCell"/>
</dbReference>
<comment type="subcellular location">
    <subcellularLocation>
        <location evidence="1">Membrane</location>
        <topology evidence="1">Multi-pass membrane protein</topology>
    </subcellularLocation>
</comment>
<protein>
    <recommendedName>
        <fullName evidence="7">Rhodopsin domain-containing protein</fullName>
    </recommendedName>
</protein>
<evidence type="ECO:0000256" key="4">
    <source>
        <dbReference type="ARBA" id="ARBA00023136"/>
    </source>
</evidence>
<evidence type="ECO:0000256" key="5">
    <source>
        <dbReference type="ARBA" id="ARBA00038359"/>
    </source>
</evidence>
<dbReference type="AlphaFoldDB" id="A0A6A6BIN2"/>
<feature type="domain" description="Rhodopsin" evidence="7">
    <location>
        <begin position="28"/>
        <end position="269"/>
    </location>
</feature>
<evidence type="ECO:0000256" key="2">
    <source>
        <dbReference type="ARBA" id="ARBA00022692"/>
    </source>
</evidence>
<dbReference type="PANTHER" id="PTHR33048:SF31">
    <property type="entry name" value="INTEGRAL MEMBRANE PROTEIN"/>
    <property type="match status" value="1"/>
</dbReference>
<evidence type="ECO:0000256" key="3">
    <source>
        <dbReference type="ARBA" id="ARBA00022989"/>
    </source>
</evidence>
<feature type="transmembrane region" description="Helical" evidence="6">
    <location>
        <begin position="89"/>
        <end position="111"/>
    </location>
</feature>
<dbReference type="InterPro" id="IPR052337">
    <property type="entry name" value="SAT4-like"/>
</dbReference>
<organism evidence="8 9">
    <name type="scientific">Aplosporella prunicola CBS 121167</name>
    <dbReference type="NCBI Taxonomy" id="1176127"/>
    <lineage>
        <taxon>Eukaryota</taxon>
        <taxon>Fungi</taxon>
        <taxon>Dikarya</taxon>
        <taxon>Ascomycota</taxon>
        <taxon>Pezizomycotina</taxon>
        <taxon>Dothideomycetes</taxon>
        <taxon>Dothideomycetes incertae sedis</taxon>
        <taxon>Botryosphaeriales</taxon>
        <taxon>Aplosporellaceae</taxon>
        <taxon>Aplosporella</taxon>
    </lineage>
</organism>
<keyword evidence="3 6" id="KW-1133">Transmembrane helix</keyword>
<dbReference type="InterPro" id="IPR049326">
    <property type="entry name" value="Rhodopsin_dom_fungi"/>
</dbReference>
<dbReference type="RefSeq" id="XP_033399210.1">
    <property type="nucleotide sequence ID" value="XM_033538925.1"/>
</dbReference>
<dbReference type="OrthoDB" id="3934549at2759"/>
<feature type="transmembrane region" description="Helical" evidence="6">
    <location>
        <begin position="12"/>
        <end position="32"/>
    </location>
</feature>
<comment type="similarity">
    <text evidence="5">Belongs to the SAT4 family.</text>
</comment>
<feature type="transmembrane region" description="Helical" evidence="6">
    <location>
        <begin position="123"/>
        <end position="145"/>
    </location>
</feature>
<keyword evidence="4 6" id="KW-0472">Membrane</keyword>
<reference evidence="8" key="1">
    <citation type="journal article" date="2020" name="Stud. Mycol.">
        <title>101 Dothideomycetes genomes: a test case for predicting lifestyles and emergence of pathogens.</title>
        <authorList>
            <person name="Haridas S."/>
            <person name="Albert R."/>
            <person name="Binder M."/>
            <person name="Bloem J."/>
            <person name="Labutti K."/>
            <person name="Salamov A."/>
            <person name="Andreopoulos B."/>
            <person name="Baker S."/>
            <person name="Barry K."/>
            <person name="Bills G."/>
            <person name="Bluhm B."/>
            <person name="Cannon C."/>
            <person name="Castanera R."/>
            <person name="Culley D."/>
            <person name="Daum C."/>
            <person name="Ezra D."/>
            <person name="Gonzalez J."/>
            <person name="Henrissat B."/>
            <person name="Kuo A."/>
            <person name="Liang C."/>
            <person name="Lipzen A."/>
            <person name="Lutzoni F."/>
            <person name="Magnuson J."/>
            <person name="Mondo S."/>
            <person name="Nolan M."/>
            <person name="Ohm R."/>
            <person name="Pangilinan J."/>
            <person name="Park H.-J."/>
            <person name="Ramirez L."/>
            <person name="Alfaro M."/>
            <person name="Sun H."/>
            <person name="Tritt A."/>
            <person name="Yoshinaga Y."/>
            <person name="Zwiers L.-H."/>
            <person name="Turgeon B."/>
            <person name="Goodwin S."/>
            <person name="Spatafora J."/>
            <person name="Crous P."/>
            <person name="Grigoriev I."/>
        </authorList>
    </citation>
    <scope>NUCLEOTIDE SEQUENCE</scope>
    <source>
        <strain evidence="8">CBS 121167</strain>
    </source>
</reference>
<feature type="transmembrane region" description="Helical" evidence="6">
    <location>
        <begin position="206"/>
        <end position="226"/>
    </location>
</feature>
<proteinExistence type="inferred from homology"/>
<evidence type="ECO:0000256" key="6">
    <source>
        <dbReference type="SAM" id="Phobius"/>
    </source>
</evidence>
<dbReference type="Proteomes" id="UP000799438">
    <property type="component" value="Unassembled WGS sequence"/>
</dbReference>
<feature type="transmembrane region" description="Helical" evidence="6">
    <location>
        <begin position="44"/>
        <end position="69"/>
    </location>
</feature>
<sequence>MIELYDRSTHLFICVVTILPFAFCTLFVRCYVRWTSRTWGVDDWCMLFSAPFFAWLSASCISAAIHGIGAHVQNFHGGLEGQKAALQDFFMFEVSYCLAMLLAKPSIALMLVRIAESKRLYVWILRSVMALQSITLLVVLIYLFAMCKPISYAWDKSIPDGHCASSEIITVFSYVVAGVNVAFDLTCALLPIPLLWNIQLNRNTRVASCILLGFGIFASVCVLVRLKYNIGLSATEDFFYNICPILTYCYAEAGIGMVAANGSVRRPYLSLCHQQNQQTS</sequence>
<keyword evidence="2 6" id="KW-0812">Transmembrane</keyword>
<dbReference type="PANTHER" id="PTHR33048">
    <property type="entry name" value="PTH11-LIKE INTEGRAL MEMBRANE PROTEIN (AFU_ORTHOLOGUE AFUA_5G11245)"/>
    <property type="match status" value="1"/>
</dbReference>
<dbReference type="GeneID" id="54296421"/>
<gene>
    <name evidence="8" type="ORF">K452DRAFT_269063</name>
</gene>
<accession>A0A6A6BIN2</accession>
<evidence type="ECO:0000313" key="9">
    <source>
        <dbReference type="Proteomes" id="UP000799438"/>
    </source>
</evidence>
<keyword evidence="9" id="KW-1185">Reference proteome</keyword>
<evidence type="ECO:0000256" key="1">
    <source>
        <dbReference type="ARBA" id="ARBA00004141"/>
    </source>
</evidence>
<evidence type="ECO:0000259" key="7">
    <source>
        <dbReference type="Pfam" id="PF20684"/>
    </source>
</evidence>
<dbReference type="Pfam" id="PF20684">
    <property type="entry name" value="Fung_rhodopsin"/>
    <property type="match status" value="1"/>
</dbReference>
<feature type="transmembrane region" description="Helical" evidence="6">
    <location>
        <begin position="238"/>
        <end position="260"/>
    </location>
</feature>
<dbReference type="EMBL" id="ML995482">
    <property type="protein sequence ID" value="KAF2143498.1"/>
    <property type="molecule type" value="Genomic_DNA"/>
</dbReference>
<name>A0A6A6BIN2_9PEZI</name>
<evidence type="ECO:0000313" key="8">
    <source>
        <dbReference type="EMBL" id="KAF2143498.1"/>
    </source>
</evidence>